<dbReference type="SUPFAM" id="SSF47576">
    <property type="entry name" value="Calponin-homology domain, CH-domain"/>
    <property type="match status" value="1"/>
</dbReference>
<dbReference type="OrthoDB" id="3176171at2759"/>
<dbReference type="InterPro" id="IPR001752">
    <property type="entry name" value="Kinesin_motor_dom"/>
</dbReference>
<keyword evidence="4" id="KW-0547">Nucleotide-binding</keyword>
<dbReference type="AlphaFoldDB" id="A0A1E5V1U1"/>
<keyword evidence="4" id="KW-0067">ATP-binding</keyword>
<evidence type="ECO:0000256" key="2">
    <source>
        <dbReference type="ARBA" id="ARBA00022701"/>
    </source>
</evidence>
<dbReference type="PROSITE" id="PS50067">
    <property type="entry name" value="KINESIN_MOTOR_2"/>
    <property type="match status" value="1"/>
</dbReference>
<protein>
    <submittedName>
        <fullName evidence="9">Kinesin KP1</fullName>
    </submittedName>
</protein>
<evidence type="ECO:0000259" key="7">
    <source>
        <dbReference type="PROSITE" id="PS50021"/>
    </source>
</evidence>
<comment type="similarity">
    <text evidence="1">Belongs to the TRAFAC class myosin-kinesin ATPase superfamily. Kinesin family. KIN-14 subfamily.</text>
</comment>
<evidence type="ECO:0000256" key="6">
    <source>
        <dbReference type="SAM" id="MobiDB-lite"/>
    </source>
</evidence>
<keyword evidence="5" id="KW-0175">Coiled coil</keyword>
<dbReference type="FunFam" id="1.10.418.10:FF:000065">
    <property type="entry name" value="p-loop nucleoside triphosphate hydrolase superfamily protein with CH (Calponin Homology) domain"/>
    <property type="match status" value="1"/>
</dbReference>
<reference evidence="9 10" key="1">
    <citation type="submission" date="2016-09" db="EMBL/GenBank/DDBJ databases">
        <title>The draft genome of Dichanthelium oligosanthes: A C3 panicoid grass species.</title>
        <authorList>
            <person name="Studer A.J."/>
            <person name="Schnable J.C."/>
            <person name="Brutnell T.P."/>
        </authorList>
    </citation>
    <scope>NUCLEOTIDE SEQUENCE [LARGE SCALE GENOMIC DNA]</scope>
    <source>
        <strain evidence="10">cv. Kellogg 1175</strain>
        <tissue evidence="9">Leaf</tissue>
    </source>
</reference>
<dbReference type="SMART" id="SM00129">
    <property type="entry name" value="KISc"/>
    <property type="match status" value="1"/>
</dbReference>
<feature type="binding site" evidence="4">
    <location>
        <begin position="584"/>
        <end position="591"/>
    </location>
    <ligand>
        <name>ATP</name>
        <dbReference type="ChEBI" id="CHEBI:30616"/>
    </ligand>
</feature>
<keyword evidence="2" id="KW-0493">Microtubule</keyword>
<dbReference type="GO" id="GO:0008017">
    <property type="term" value="F:microtubule binding"/>
    <property type="evidence" value="ECO:0007669"/>
    <property type="project" value="InterPro"/>
</dbReference>
<dbReference type="FunFam" id="3.40.850.10:FF:000178">
    <property type="entry name" value="Kinesin-related protein3"/>
    <property type="match status" value="1"/>
</dbReference>
<feature type="compositionally biased region" description="Polar residues" evidence="6">
    <location>
        <begin position="945"/>
        <end position="963"/>
    </location>
</feature>
<evidence type="ECO:0000256" key="4">
    <source>
        <dbReference type="PROSITE-ProRule" id="PRU00283"/>
    </source>
</evidence>
<dbReference type="PRINTS" id="PR00380">
    <property type="entry name" value="KINESINHEAVY"/>
</dbReference>
<evidence type="ECO:0000313" key="10">
    <source>
        <dbReference type="Proteomes" id="UP000095767"/>
    </source>
</evidence>
<accession>A0A1E5V1U1</accession>
<evidence type="ECO:0000256" key="1">
    <source>
        <dbReference type="ARBA" id="ARBA00010899"/>
    </source>
</evidence>
<feature type="compositionally biased region" description="Basic and acidic residues" evidence="6">
    <location>
        <begin position="183"/>
        <end position="197"/>
    </location>
</feature>
<dbReference type="Proteomes" id="UP000095767">
    <property type="component" value="Unassembled WGS sequence"/>
</dbReference>
<feature type="domain" description="Calponin-homology (CH)" evidence="7">
    <location>
        <begin position="37"/>
        <end position="144"/>
    </location>
</feature>
<feature type="region of interest" description="Disordered" evidence="6">
    <location>
        <begin position="884"/>
        <end position="969"/>
    </location>
</feature>
<dbReference type="SMART" id="SM00033">
    <property type="entry name" value="CH"/>
    <property type="match status" value="1"/>
</dbReference>
<dbReference type="Pfam" id="PF00225">
    <property type="entry name" value="Kinesin"/>
    <property type="match status" value="1"/>
</dbReference>
<feature type="coiled-coil region" evidence="5">
    <location>
        <begin position="300"/>
        <end position="394"/>
    </location>
</feature>
<dbReference type="Pfam" id="PF16796">
    <property type="entry name" value="Microtub_bd"/>
    <property type="match status" value="1"/>
</dbReference>
<gene>
    <name evidence="9" type="ORF">BAE44_0019861</name>
</gene>
<feature type="compositionally biased region" description="Polar residues" evidence="6">
    <location>
        <begin position="921"/>
        <end position="935"/>
    </location>
</feature>
<dbReference type="Gene3D" id="1.10.418.10">
    <property type="entry name" value="Calponin-like domain"/>
    <property type="match status" value="1"/>
</dbReference>
<evidence type="ECO:0000313" key="9">
    <source>
        <dbReference type="EMBL" id="OEL19120.1"/>
    </source>
</evidence>
<sequence>MGSVDGEVDGIHAARNFDFLPHLYHYHITGFYKILVANRRAELVKWLNALLPECSLPLDSSDEELRELLRDGVALCRVANTLIPGVLEGSWGGYASLDQRLGSVKKFLSVVADMGLPGFSVKDLDEGSMSSVVECLLVLRDSVDPRLGGDSPPDVAKTPSRKQWGVLEMDRAQVPGAALGKRSPGEDRRNGVPEPKAHQKTSVFSGQKFREVFQLKRGSYSDLPASKISEMMHSNSLDSLISVVNGILDESIERKKGERVVYLLRKVIQEIERRLYIQAEHIRSQNIIIKTREEKYCSKIKALEILVNGTNEENQMASNRLQRIKDEKSKIEERRKLSEQDVHRLMKEKEHSENIIESLKKDMEAMNRMHQEQLEQIERKAKQIEEQLTTKVKEVEYLLLQSDKKIEEVEAASKLKSQLWDKKENIFQSYMDNQQLYVKDIRISSRSIKNDMCALQMKWRDEMSNLGSGLKYLVDAAENYHKVLAENQKLFNEVQELKGNIRVYCRVRPFLPGQDKKSTTIDYMGENGELLISNPFKQGKDGHRMFKFNKVFNPLASQAEVFSDIQPLVRSVLDGFNVCIFAYGQTGSGKTYTMSGPSTSKRDWGVNYRALNDLFDISLNASLHPVKSTSDVLDLMEIGQANRAVGSTALNERSSRSHSILTVHVRGLDLKNGSTSRGCLHLIDLAGSERVEKSEVTGDRLREAQYINKSLSALGDVIFALAQKSAHVPYRNSKLTQVLQSSLGGQAKTLMFVQINPDVESYSETISTLKFAERVSGVELGSIFHTFIQVASLKDTISRKDTEIEQLQLTKDKVKSPNLPFDRNGAGLTMNTVNQPSQLLSGERMLKSSDRVLSDPRSYAEVNRDSNHNLTDIAPVGIDEAEYEDNASDDGLSAGETENSSSEKAAEMTAEQLHRVPSRITRFTLTKNGQPSMSRSKPKDPVLKTPSTTKAPSSQLTGGSSARGSKRWQ</sequence>
<dbReference type="PANTHER" id="PTHR47972:SF14">
    <property type="entry name" value="KINESIN-LIKE PROTEIN KIN-14J"/>
    <property type="match status" value="1"/>
</dbReference>
<evidence type="ECO:0000256" key="5">
    <source>
        <dbReference type="SAM" id="Coils"/>
    </source>
</evidence>
<keyword evidence="10" id="KW-1185">Reference proteome</keyword>
<dbReference type="InterPro" id="IPR001715">
    <property type="entry name" value="CH_dom"/>
</dbReference>
<proteinExistence type="inferred from homology"/>
<organism evidence="9 10">
    <name type="scientific">Dichanthelium oligosanthes</name>
    <dbReference type="NCBI Taxonomy" id="888268"/>
    <lineage>
        <taxon>Eukaryota</taxon>
        <taxon>Viridiplantae</taxon>
        <taxon>Streptophyta</taxon>
        <taxon>Embryophyta</taxon>
        <taxon>Tracheophyta</taxon>
        <taxon>Spermatophyta</taxon>
        <taxon>Magnoliopsida</taxon>
        <taxon>Liliopsida</taxon>
        <taxon>Poales</taxon>
        <taxon>Poaceae</taxon>
        <taxon>PACMAD clade</taxon>
        <taxon>Panicoideae</taxon>
        <taxon>Panicodae</taxon>
        <taxon>Paniceae</taxon>
        <taxon>Dichantheliinae</taxon>
        <taxon>Dichanthelium</taxon>
    </lineage>
</organism>
<dbReference type="InterPro" id="IPR027417">
    <property type="entry name" value="P-loop_NTPase"/>
</dbReference>
<dbReference type="InterPro" id="IPR027640">
    <property type="entry name" value="Kinesin-like_fam"/>
</dbReference>
<comment type="caution">
    <text evidence="9">The sequence shown here is derived from an EMBL/GenBank/DDBJ whole genome shotgun (WGS) entry which is preliminary data.</text>
</comment>
<dbReference type="PROSITE" id="PS50021">
    <property type="entry name" value="CH"/>
    <property type="match status" value="1"/>
</dbReference>
<dbReference type="SUPFAM" id="SSF52540">
    <property type="entry name" value="P-loop containing nucleoside triphosphate hydrolases"/>
    <property type="match status" value="1"/>
</dbReference>
<name>A0A1E5V1U1_9POAL</name>
<feature type="region of interest" description="Disordered" evidence="6">
    <location>
        <begin position="175"/>
        <end position="201"/>
    </location>
</feature>
<dbReference type="GO" id="GO:0003777">
    <property type="term" value="F:microtubule motor activity"/>
    <property type="evidence" value="ECO:0007669"/>
    <property type="project" value="InterPro"/>
</dbReference>
<dbReference type="Pfam" id="PF00307">
    <property type="entry name" value="CH"/>
    <property type="match status" value="1"/>
</dbReference>
<dbReference type="STRING" id="888268.A0A1E5V1U1"/>
<dbReference type="GO" id="GO:0005874">
    <property type="term" value="C:microtubule"/>
    <property type="evidence" value="ECO:0007669"/>
    <property type="project" value="UniProtKB-KW"/>
</dbReference>
<dbReference type="EMBL" id="LWDX02054616">
    <property type="protein sequence ID" value="OEL19120.1"/>
    <property type="molecule type" value="Genomic_DNA"/>
</dbReference>
<keyword evidence="3 4" id="KW-0505">Motor protein</keyword>
<dbReference type="GO" id="GO:0007018">
    <property type="term" value="P:microtubule-based movement"/>
    <property type="evidence" value="ECO:0007669"/>
    <property type="project" value="InterPro"/>
</dbReference>
<evidence type="ECO:0000259" key="8">
    <source>
        <dbReference type="PROSITE" id="PS50067"/>
    </source>
</evidence>
<evidence type="ECO:0000256" key="3">
    <source>
        <dbReference type="ARBA" id="ARBA00023175"/>
    </source>
</evidence>
<dbReference type="InterPro" id="IPR036872">
    <property type="entry name" value="CH_dom_sf"/>
</dbReference>
<dbReference type="GO" id="GO:0005524">
    <property type="term" value="F:ATP binding"/>
    <property type="evidence" value="ECO:0007669"/>
    <property type="project" value="UniProtKB-UniRule"/>
</dbReference>
<dbReference type="InterPro" id="IPR036961">
    <property type="entry name" value="Kinesin_motor_dom_sf"/>
</dbReference>
<dbReference type="InterPro" id="IPR031852">
    <property type="entry name" value="Vik1/Cik1_MT-bd"/>
</dbReference>
<feature type="domain" description="Kinesin motor" evidence="8">
    <location>
        <begin position="500"/>
        <end position="778"/>
    </location>
</feature>
<dbReference type="Gene3D" id="3.40.850.10">
    <property type="entry name" value="Kinesin motor domain"/>
    <property type="match status" value="2"/>
</dbReference>
<dbReference type="PANTHER" id="PTHR47972">
    <property type="entry name" value="KINESIN-LIKE PROTEIN KLP-3"/>
    <property type="match status" value="1"/>
</dbReference>